<proteinExistence type="predicted"/>
<name>A0A151XDH9_9HYME</name>
<dbReference type="AlphaFoldDB" id="A0A151XDH9"/>
<accession>A0A151XDH9</accession>
<gene>
    <name evidence="1" type="ORF">ALC60_02583</name>
</gene>
<reference evidence="1 2" key="1">
    <citation type="submission" date="2015-09" db="EMBL/GenBank/DDBJ databases">
        <title>Trachymyrmex zeteki WGS genome.</title>
        <authorList>
            <person name="Nygaard S."/>
            <person name="Hu H."/>
            <person name="Boomsma J."/>
            <person name="Zhang G."/>
        </authorList>
    </citation>
    <scope>NUCLEOTIDE SEQUENCE [LARGE SCALE GENOMIC DNA]</scope>
    <source>
        <strain evidence="1">Tzet28-1</strain>
        <tissue evidence="1">Whole body</tissue>
    </source>
</reference>
<evidence type="ECO:0000313" key="1">
    <source>
        <dbReference type="EMBL" id="KYQ58431.1"/>
    </source>
</evidence>
<evidence type="ECO:0000313" key="2">
    <source>
        <dbReference type="Proteomes" id="UP000075809"/>
    </source>
</evidence>
<protein>
    <submittedName>
        <fullName evidence="1">Uncharacterized protein</fullName>
    </submittedName>
</protein>
<organism evidence="1 2">
    <name type="scientific">Mycetomoellerius zeteki</name>
    <dbReference type="NCBI Taxonomy" id="64791"/>
    <lineage>
        <taxon>Eukaryota</taxon>
        <taxon>Metazoa</taxon>
        <taxon>Ecdysozoa</taxon>
        <taxon>Arthropoda</taxon>
        <taxon>Hexapoda</taxon>
        <taxon>Insecta</taxon>
        <taxon>Pterygota</taxon>
        <taxon>Neoptera</taxon>
        <taxon>Endopterygota</taxon>
        <taxon>Hymenoptera</taxon>
        <taxon>Apocrita</taxon>
        <taxon>Aculeata</taxon>
        <taxon>Formicoidea</taxon>
        <taxon>Formicidae</taxon>
        <taxon>Myrmicinae</taxon>
        <taxon>Mycetomoellerius</taxon>
    </lineage>
</organism>
<dbReference type="Proteomes" id="UP000075809">
    <property type="component" value="Unassembled WGS sequence"/>
</dbReference>
<sequence length="59" mass="6948">MSVNSDKKCYSDRRVVIRKIVEYMADTLTLEKSVQVLKLMDETYPTIRAQLNLKKKNEI</sequence>
<dbReference type="EMBL" id="KQ982286">
    <property type="protein sequence ID" value="KYQ58431.1"/>
    <property type="molecule type" value="Genomic_DNA"/>
</dbReference>
<keyword evidence="2" id="KW-1185">Reference proteome</keyword>